<evidence type="ECO:0000313" key="1">
    <source>
        <dbReference type="EMBL" id="WAJ29505.1"/>
    </source>
</evidence>
<protein>
    <submittedName>
        <fullName evidence="1">Uncharacterized protein</fullName>
    </submittedName>
</protein>
<accession>A0ACD4NRG0</accession>
<evidence type="ECO:0000313" key="2">
    <source>
        <dbReference type="Proteomes" id="UP001163223"/>
    </source>
</evidence>
<organism evidence="1 2">
    <name type="scientific">Antarcticirhabdus aurantiaca</name>
    <dbReference type="NCBI Taxonomy" id="2606717"/>
    <lineage>
        <taxon>Bacteria</taxon>
        <taxon>Pseudomonadati</taxon>
        <taxon>Pseudomonadota</taxon>
        <taxon>Alphaproteobacteria</taxon>
        <taxon>Hyphomicrobiales</taxon>
        <taxon>Aurantimonadaceae</taxon>
        <taxon>Antarcticirhabdus</taxon>
    </lineage>
</organism>
<gene>
    <name evidence="1" type="ORF">OXU80_04525</name>
</gene>
<sequence length="77" mass="8668">MTEAKTKHGRKFLTWLETIGDGRRDLPDAERRIFGELPRPSRESTGSKGILTLIRTSVSSKTSCREAAPELERLVRA</sequence>
<dbReference type="Proteomes" id="UP001163223">
    <property type="component" value="Chromosome"/>
</dbReference>
<proteinExistence type="predicted"/>
<reference evidence="1" key="1">
    <citation type="submission" date="2022-11" db="EMBL/GenBank/DDBJ databases">
        <title>beta-Carotene-producing bacterium, Jeongeuplla avenae sp. nov., alleviates the salt stress of Arabidopsis seedlings.</title>
        <authorList>
            <person name="Jiang L."/>
            <person name="Lee J."/>
        </authorList>
    </citation>
    <scope>NUCLEOTIDE SEQUENCE</scope>
    <source>
        <strain evidence="1">DY_R2A_6</strain>
    </source>
</reference>
<name>A0ACD4NRG0_9HYPH</name>
<keyword evidence="2" id="KW-1185">Reference proteome</keyword>
<dbReference type="EMBL" id="CP113520">
    <property type="protein sequence ID" value="WAJ29505.1"/>
    <property type="molecule type" value="Genomic_DNA"/>
</dbReference>